<evidence type="ECO:0000313" key="2">
    <source>
        <dbReference type="EMBL" id="AUD01375.1"/>
    </source>
</evidence>
<evidence type="ECO:0000259" key="1">
    <source>
        <dbReference type="Pfam" id="PF13480"/>
    </source>
</evidence>
<dbReference type="InterPro" id="IPR016181">
    <property type="entry name" value="Acyl_CoA_acyltransferase"/>
</dbReference>
<proteinExistence type="predicted"/>
<dbReference type="Pfam" id="PF13480">
    <property type="entry name" value="Acetyltransf_6"/>
    <property type="match status" value="1"/>
</dbReference>
<evidence type="ECO:0000313" key="3">
    <source>
        <dbReference type="Proteomes" id="UP000232883"/>
    </source>
</evidence>
<protein>
    <submittedName>
        <fullName evidence="2">GNAT family N-acetyltransferase</fullName>
    </submittedName>
</protein>
<feature type="domain" description="BioF2-like acetyltransferase" evidence="1">
    <location>
        <begin position="161"/>
        <end position="284"/>
    </location>
</feature>
<keyword evidence="2" id="KW-0808">Transferase</keyword>
<dbReference type="AlphaFoldDB" id="A0A2K8YUQ1"/>
<name>A0A2K8YUQ1_9BACT</name>
<reference evidence="2 3" key="1">
    <citation type="submission" date="2017-11" db="EMBL/GenBank/DDBJ databases">
        <title>Taxonomic description and genome sequences of Spirosoma HA7 sp. nov., isolated from pollen microhabitat of Corylus avellana.</title>
        <authorList>
            <person name="Ambika Manirajan B."/>
            <person name="Suarez C."/>
            <person name="Ratering S."/>
            <person name="Geissler-Plaum R."/>
            <person name="Cardinale M."/>
            <person name="Sylvia S."/>
        </authorList>
    </citation>
    <scope>NUCLEOTIDE SEQUENCE [LARGE SCALE GENOMIC DNA]</scope>
    <source>
        <strain evidence="2 3">HA7</strain>
    </source>
</reference>
<dbReference type="GO" id="GO:0016740">
    <property type="term" value="F:transferase activity"/>
    <property type="evidence" value="ECO:0007669"/>
    <property type="project" value="UniProtKB-KW"/>
</dbReference>
<sequence length="316" mass="35890">MANYTFLLQYSPQPDTIPTFCQPGFLFNEVQHLNQQSGGEFYLLSALHQETKQAEARCSFFMAHTQAISPIAAPFGSIEFTAALPDAALDQFILVLTDAARQAGATHLRLVNYPHCYAAWQTDRLIQALLTYGFTLAERNQTFFLPVDNRLFENSIVPAEQRRLRKCRKANFTFAHWQTPVIAEVVEFIQNTRQQQGYPLTICADRLTGLLHEFPDQFVVFSVHNGPQLIALTIAVRVRHDILYNFMPASDPAYNSFSPMVLLIAGIYGYCQQQKIQLFDLGMALDSNRQLKPGLMRFKRNLGAQESPKFVFEKAL</sequence>
<accession>A0A2K8YUQ1</accession>
<organism evidence="2 3">
    <name type="scientific">Spirosoma pollinicola</name>
    <dbReference type="NCBI Taxonomy" id="2057025"/>
    <lineage>
        <taxon>Bacteria</taxon>
        <taxon>Pseudomonadati</taxon>
        <taxon>Bacteroidota</taxon>
        <taxon>Cytophagia</taxon>
        <taxon>Cytophagales</taxon>
        <taxon>Cytophagaceae</taxon>
        <taxon>Spirosoma</taxon>
    </lineage>
</organism>
<dbReference type="InterPro" id="IPR038740">
    <property type="entry name" value="BioF2-like_GNAT_dom"/>
</dbReference>
<dbReference type="RefSeq" id="WP_100987081.1">
    <property type="nucleotide sequence ID" value="NZ_CP025096.1"/>
</dbReference>
<keyword evidence="3" id="KW-1185">Reference proteome</keyword>
<dbReference type="Proteomes" id="UP000232883">
    <property type="component" value="Chromosome"/>
</dbReference>
<gene>
    <name evidence="2" type="ORF">CWM47_05850</name>
</gene>
<dbReference type="EMBL" id="CP025096">
    <property type="protein sequence ID" value="AUD01375.1"/>
    <property type="molecule type" value="Genomic_DNA"/>
</dbReference>
<dbReference type="SUPFAM" id="SSF55729">
    <property type="entry name" value="Acyl-CoA N-acyltransferases (Nat)"/>
    <property type="match status" value="1"/>
</dbReference>
<dbReference type="OrthoDB" id="9786422at2"/>
<dbReference type="KEGG" id="spir:CWM47_05850"/>
<dbReference type="Gene3D" id="3.40.630.30">
    <property type="match status" value="1"/>
</dbReference>